<dbReference type="GO" id="GO:0009507">
    <property type="term" value="C:chloroplast"/>
    <property type="evidence" value="ECO:0007669"/>
    <property type="project" value="UniProtKB-SubCell"/>
</dbReference>
<comment type="subcellular location">
    <subcellularLocation>
        <location evidence="3">Plastid</location>
        <location evidence="3">Chloroplast</location>
    </subcellularLocation>
</comment>
<evidence type="ECO:0000256" key="2">
    <source>
        <dbReference type="ARBA" id="ARBA00023267"/>
    </source>
</evidence>
<evidence type="ECO:0000313" key="5">
    <source>
        <dbReference type="EMBL" id="QHS70746.1"/>
    </source>
</evidence>
<dbReference type="InterPro" id="IPR050709">
    <property type="entry name" value="Biotin_Carboxyl_Carrier/Decarb"/>
</dbReference>
<dbReference type="GO" id="GO:0009317">
    <property type="term" value="C:acetyl-CoA carboxylase complex"/>
    <property type="evidence" value="ECO:0007669"/>
    <property type="project" value="InterPro"/>
</dbReference>
<dbReference type="CDD" id="cd06850">
    <property type="entry name" value="biotinyl_domain"/>
    <property type="match status" value="1"/>
</dbReference>
<organism evidence="5">
    <name type="scientific">Gracilaria spinulosa</name>
    <dbReference type="NCBI Taxonomy" id="172972"/>
    <lineage>
        <taxon>Eukaryota</taxon>
        <taxon>Rhodophyta</taxon>
        <taxon>Florideophyceae</taxon>
        <taxon>Rhodymeniophycidae</taxon>
        <taxon>Gracilariales</taxon>
        <taxon>Gracilariaceae</taxon>
        <taxon>Gracilaria</taxon>
    </lineage>
</organism>
<accession>A0A6C0A9P3</accession>
<dbReference type="PANTHER" id="PTHR45266">
    <property type="entry name" value="OXALOACETATE DECARBOXYLASE ALPHA CHAIN"/>
    <property type="match status" value="1"/>
</dbReference>
<evidence type="ECO:0000256" key="1">
    <source>
        <dbReference type="ARBA" id="ARBA00017562"/>
    </source>
</evidence>
<dbReference type="GO" id="GO:0003989">
    <property type="term" value="F:acetyl-CoA carboxylase activity"/>
    <property type="evidence" value="ECO:0007669"/>
    <property type="project" value="InterPro"/>
</dbReference>
<dbReference type="GO" id="GO:0006633">
    <property type="term" value="P:fatty acid biosynthetic process"/>
    <property type="evidence" value="ECO:0007669"/>
    <property type="project" value="UniProtKB-UniPathway"/>
</dbReference>
<feature type="domain" description="Lipoyl-binding" evidence="4">
    <location>
        <begin position="90"/>
        <end position="166"/>
    </location>
</feature>
<reference evidence="5" key="1">
    <citation type="journal article" date="2019" name="Mitochondrial DNA Part B Resour">
        <title>The complete plastid genome and phylogenetic analysis of Gracilaria spinulosa.</title>
        <authorList>
            <person name="Liu T."/>
            <person name="Tang X."/>
            <person name="Jia X."/>
            <person name="Wu X."/>
            <person name="Huang M."/>
            <person name="Zeng J."/>
            <person name="Chen W."/>
        </authorList>
    </citation>
    <scope>NUCLEOTIDE SEQUENCE</scope>
</reference>
<dbReference type="AlphaFoldDB" id="A0A6C0A9P3"/>
<comment type="pathway">
    <text evidence="3">Lipid metabolism; fatty acid biosynthesis.</text>
</comment>
<keyword evidence="3" id="KW-0150">Chloroplast</keyword>
<dbReference type="UniPathway" id="UPA00094"/>
<dbReference type="InterPro" id="IPR000089">
    <property type="entry name" value="Biotin_lipoyl"/>
</dbReference>
<dbReference type="Gene3D" id="2.40.50.100">
    <property type="match status" value="1"/>
</dbReference>
<keyword evidence="3" id="KW-0444">Lipid biosynthesis</keyword>
<dbReference type="Pfam" id="PF00364">
    <property type="entry name" value="Biotin_lipoyl"/>
    <property type="match status" value="1"/>
</dbReference>
<geneLocation type="plastid" evidence="5"/>
<evidence type="ECO:0000259" key="4">
    <source>
        <dbReference type="PROSITE" id="PS50968"/>
    </source>
</evidence>
<sequence>MNMNFQVKDLRRILYSIKTNKICRLNIVSQQFELFINKDNTILNTNSIIQKPKYSEIPIENTIKIKENENQGNYNNSHNIQIHTNEAKSYSTIVSPMVGTFYRSPAPNEPPFIEKSDIVNKKQTVCIIEAMKLMNEIEAEVNGKIVEILVKDGEIVDCGQALMKVQTI</sequence>
<dbReference type="EMBL" id="MN053319">
    <property type="protein sequence ID" value="QHS70746.1"/>
    <property type="molecule type" value="Genomic_DNA"/>
</dbReference>
<dbReference type="PROSITE" id="PS50968">
    <property type="entry name" value="BIOTINYL_LIPOYL"/>
    <property type="match status" value="1"/>
</dbReference>
<proteinExistence type="predicted"/>
<protein>
    <recommendedName>
        <fullName evidence="1 3">Biotin carboxyl carrier protein of acetyl-CoA carboxylase</fullName>
    </recommendedName>
</protein>
<dbReference type="GeneID" id="44152095"/>
<dbReference type="RefSeq" id="YP_009732304.1">
    <property type="nucleotide sequence ID" value="NC_046042.1"/>
</dbReference>
<dbReference type="InterPro" id="IPR011053">
    <property type="entry name" value="Single_hybrid_motif"/>
</dbReference>
<dbReference type="InterPro" id="IPR001249">
    <property type="entry name" value="AcCoA_biotinCC"/>
</dbReference>
<keyword evidence="3 5" id="KW-0934">Plastid</keyword>
<dbReference type="PRINTS" id="PR01071">
    <property type="entry name" value="ACOABIOTINCC"/>
</dbReference>
<keyword evidence="3" id="KW-0275">Fatty acid biosynthesis</keyword>
<evidence type="ECO:0000256" key="3">
    <source>
        <dbReference type="RuleBase" id="RU364072"/>
    </source>
</evidence>
<keyword evidence="2 3" id="KW-0092">Biotin</keyword>
<dbReference type="SUPFAM" id="SSF51230">
    <property type="entry name" value="Single hybrid motif"/>
    <property type="match status" value="1"/>
</dbReference>
<comment type="function">
    <text evidence="3">This protein is a component of the acetyl coenzyme A carboxylase complex; first, biotin carboxylase catalyzes the carboxylation of the carrier protein and then the transcarboxylase transfers the carboxyl group to form malonyl-CoA.</text>
</comment>
<dbReference type="PANTHER" id="PTHR45266:SF3">
    <property type="entry name" value="OXALOACETATE DECARBOXYLASE ALPHA CHAIN"/>
    <property type="match status" value="1"/>
</dbReference>
<dbReference type="NCBIfam" id="TIGR00531">
    <property type="entry name" value="BCCP"/>
    <property type="match status" value="1"/>
</dbReference>
<name>A0A6C0A9P3_9FLOR</name>
<gene>
    <name evidence="5" type="primary">accB</name>
</gene>
<keyword evidence="3" id="KW-0443">Lipid metabolism</keyword>
<keyword evidence="3" id="KW-0276">Fatty acid metabolism</keyword>